<feature type="transmembrane region" description="Helical" evidence="7">
    <location>
        <begin position="205"/>
        <end position="225"/>
    </location>
</feature>
<evidence type="ECO:0000256" key="1">
    <source>
        <dbReference type="ARBA" id="ARBA00004651"/>
    </source>
</evidence>
<evidence type="ECO:0000256" key="4">
    <source>
        <dbReference type="ARBA" id="ARBA00022692"/>
    </source>
</evidence>
<sequence>MQEITETKKTSFLSGLTGQIIIAMVLGAILGIILHNTISQEAAQAFSSKIKMLATIFIRLVQMIISPLVFTTLVVGIAKLGDIKTVGRIGGKAIGWFFTASFISLLIGLFYVNILQPGVGLKLEHVDMAAASEVTGKTQNLSFDNFVEHIVPKSIVEAMATNEILQIVVFSIFFGLAAASLGSTVKPIIGAFDKLSHIVLKMVNYVMNFAPIGVFGAIAAVFAIRDAEELIITYFKFFGSFLIGISTLWIILIAVGYIFLKGRMTELLRRITGPLAIAFGTTSSEAVFPKLTEELEGFGVKDKIVSFMLPLGYSFNLDGSMMYMTFASIFIAQFYNVHLDLGTQMAMLLVLMLTSKGIAGVPRASLVVVAATCGMFDIPIEGIALILPIDHFCDMFRSATNVLGNALATSVVGQWEENKE</sequence>
<dbReference type="Proteomes" id="UP001595719">
    <property type="component" value="Unassembled WGS sequence"/>
</dbReference>
<evidence type="ECO:0000256" key="5">
    <source>
        <dbReference type="ARBA" id="ARBA00022989"/>
    </source>
</evidence>
<dbReference type="Pfam" id="PF00375">
    <property type="entry name" value="SDF"/>
    <property type="match status" value="1"/>
</dbReference>
<reference evidence="9" key="1">
    <citation type="journal article" date="2019" name="Int. J. Syst. Evol. Microbiol.">
        <title>The Global Catalogue of Microorganisms (GCM) 10K type strain sequencing project: providing services to taxonomists for standard genome sequencing and annotation.</title>
        <authorList>
            <consortium name="The Broad Institute Genomics Platform"/>
            <consortium name="The Broad Institute Genome Sequencing Center for Infectious Disease"/>
            <person name="Wu L."/>
            <person name="Ma J."/>
        </authorList>
    </citation>
    <scope>NUCLEOTIDE SEQUENCE [LARGE SCALE GENOMIC DNA]</scope>
    <source>
        <strain evidence="9">CGMCC 1.15345</strain>
    </source>
</reference>
<organism evidence="8 9">
    <name type="scientific">Flavobacterium quisquiliarum</name>
    <dbReference type="NCBI Taxonomy" id="1834436"/>
    <lineage>
        <taxon>Bacteria</taxon>
        <taxon>Pseudomonadati</taxon>
        <taxon>Bacteroidota</taxon>
        <taxon>Flavobacteriia</taxon>
        <taxon>Flavobacteriales</taxon>
        <taxon>Flavobacteriaceae</taxon>
        <taxon>Flavobacterium</taxon>
    </lineage>
</organism>
<keyword evidence="2" id="KW-0813">Transport</keyword>
<evidence type="ECO:0000256" key="6">
    <source>
        <dbReference type="ARBA" id="ARBA00023136"/>
    </source>
</evidence>
<dbReference type="EMBL" id="JBHSCO010000002">
    <property type="protein sequence ID" value="MFC4390472.1"/>
    <property type="molecule type" value="Genomic_DNA"/>
</dbReference>
<keyword evidence="3" id="KW-1003">Cell membrane</keyword>
<feature type="transmembrane region" description="Helical" evidence="7">
    <location>
        <begin position="164"/>
        <end position="185"/>
    </location>
</feature>
<keyword evidence="9" id="KW-1185">Reference proteome</keyword>
<dbReference type="PANTHER" id="PTHR42865">
    <property type="entry name" value="PROTON/GLUTAMATE-ASPARTATE SYMPORTER"/>
    <property type="match status" value="1"/>
</dbReference>
<comment type="subcellular location">
    <subcellularLocation>
        <location evidence="1">Cell membrane</location>
        <topology evidence="1">Multi-pass membrane protein</topology>
    </subcellularLocation>
</comment>
<dbReference type="RefSeq" id="WP_179004974.1">
    <property type="nucleotide sequence ID" value="NZ_JBHSCO010000002.1"/>
</dbReference>
<dbReference type="Gene3D" id="1.10.3860.10">
    <property type="entry name" value="Sodium:dicarboxylate symporter"/>
    <property type="match status" value="1"/>
</dbReference>
<evidence type="ECO:0000256" key="7">
    <source>
        <dbReference type="SAM" id="Phobius"/>
    </source>
</evidence>
<keyword evidence="6 7" id="KW-0472">Membrane</keyword>
<evidence type="ECO:0000313" key="9">
    <source>
        <dbReference type="Proteomes" id="UP001595719"/>
    </source>
</evidence>
<feature type="transmembrane region" description="Helical" evidence="7">
    <location>
        <begin position="237"/>
        <end position="260"/>
    </location>
</feature>
<comment type="caution">
    <text evidence="8">The sequence shown here is derived from an EMBL/GenBank/DDBJ whole genome shotgun (WGS) entry which is preliminary data.</text>
</comment>
<dbReference type="InterPro" id="IPR036458">
    <property type="entry name" value="Na:dicarbo_symporter_sf"/>
</dbReference>
<name>A0ABV8W0Z7_9FLAO</name>
<feature type="transmembrane region" description="Helical" evidence="7">
    <location>
        <begin position="12"/>
        <end position="36"/>
    </location>
</feature>
<gene>
    <name evidence="8" type="ORF">ACFOY0_05660</name>
</gene>
<dbReference type="SUPFAM" id="SSF118215">
    <property type="entry name" value="Proton glutamate symport protein"/>
    <property type="match status" value="1"/>
</dbReference>
<protein>
    <submittedName>
        <fullName evidence="8">Dicarboxylate/amino acid:cation symporter</fullName>
    </submittedName>
</protein>
<accession>A0ABV8W0Z7</accession>
<keyword evidence="4 7" id="KW-0812">Transmembrane</keyword>
<feature type="transmembrane region" description="Helical" evidence="7">
    <location>
        <begin position="56"/>
        <end position="81"/>
    </location>
</feature>
<proteinExistence type="predicted"/>
<feature type="transmembrane region" description="Helical" evidence="7">
    <location>
        <begin position="93"/>
        <end position="114"/>
    </location>
</feature>
<dbReference type="PRINTS" id="PR00173">
    <property type="entry name" value="EDTRNSPORT"/>
</dbReference>
<evidence type="ECO:0000313" key="8">
    <source>
        <dbReference type="EMBL" id="MFC4390472.1"/>
    </source>
</evidence>
<evidence type="ECO:0000256" key="2">
    <source>
        <dbReference type="ARBA" id="ARBA00022448"/>
    </source>
</evidence>
<dbReference type="InterPro" id="IPR001991">
    <property type="entry name" value="Na-dicarboxylate_symporter"/>
</dbReference>
<feature type="transmembrane region" description="Helical" evidence="7">
    <location>
        <begin position="366"/>
        <end position="387"/>
    </location>
</feature>
<dbReference type="PANTHER" id="PTHR42865:SF7">
    <property type="entry name" value="PROTON_GLUTAMATE-ASPARTATE SYMPORTER"/>
    <property type="match status" value="1"/>
</dbReference>
<evidence type="ECO:0000256" key="3">
    <source>
        <dbReference type="ARBA" id="ARBA00022475"/>
    </source>
</evidence>
<keyword evidence="5 7" id="KW-1133">Transmembrane helix</keyword>